<accession>A0ABQ6I1L3</accession>
<dbReference type="RefSeq" id="WP_348525174.1">
    <property type="nucleotide sequence ID" value="NZ_BSUK01000001.1"/>
</dbReference>
<sequence>MRPLILERAELIVWLDLPTPVVMRQVVGRTVRRRRRREVLWNGNQEPPLRTFFTDDDHIVRWAWSTRNSLRGLDERLAAEAPHLVVVRLRTRAQTEDWVQRLPRAV</sequence>
<proteinExistence type="predicted"/>
<protein>
    <submittedName>
        <fullName evidence="1">Uncharacterized protein</fullName>
    </submittedName>
</protein>
<comment type="caution">
    <text evidence="1">The sequence shown here is derived from an EMBL/GenBank/DDBJ whole genome shotgun (WGS) entry which is preliminary data.</text>
</comment>
<keyword evidence="2" id="KW-1185">Reference proteome</keyword>
<gene>
    <name evidence="1" type="ORF">GCM10025864_15870</name>
</gene>
<evidence type="ECO:0000313" key="2">
    <source>
        <dbReference type="Proteomes" id="UP001157091"/>
    </source>
</evidence>
<organism evidence="1 2">
    <name type="scientific">Luteimicrobium album</name>
    <dbReference type="NCBI Taxonomy" id="1054550"/>
    <lineage>
        <taxon>Bacteria</taxon>
        <taxon>Bacillati</taxon>
        <taxon>Actinomycetota</taxon>
        <taxon>Actinomycetes</taxon>
        <taxon>Micrococcales</taxon>
        <taxon>Luteimicrobium</taxon>
    </lineage>
</organism>
<evidence type="ECO:0000313" key="1">
    <source>
        <dbReference type="EMBL" id="GMA23828.1"/>
    </source>
</evidence>
<reference evidence="2" key="1">
    <citation type="journal article" date="2019" name="Int. J. Syst. Evol. Microbiol.">
        <title>The Global Catalogue of Microorganisms (GCM) 10K type strain sequencing project: providing services to taxonomists for standard genome sequencing and annotation.</title>
        <authorList>
            <consortium name="The Broad Institute Genomics Platform"/>
            <consortium name="The Broad Institute Genome Sequencing Center for Infectious Disease"/>
            <person name="Wu L."/>
            <person name="Ma J."/>
        </authorList>
    </citation>
    <scope>NUCLEOTIDE SEQUENCE [LARGE SCALE GENOMIC DNA]</scope>
    <source>
        <strain evidence="2">NBRC 106348</strain>
    </source>
</reference>
<dbReference type="Proteomes" id="UP001157091">
    <property type="component" value="Unassembled WGS sequence"/>
</dbReference>
<name>A0ABQ6I1L3_9MICO</name>
<dbReference type="EMBL" id="BSUK01000001">
    <property type="protein sequence ID" value="GMA23828.1"/>
    <property type="molecule type" value="Genomic_DNA"/>
</dbReference>